<feature type="domain" description="AAA+ ATPase" evidence="13">
    <location>
        <begin position="36"/>
        <end position="196"/>
    </location>
</feature>
<evidence type="ECO:0000256" key="2">
    <source>
        <dbReference type="ARBA" id="ARBA00012417"/>
    </source>
</evidence>
<dbReference type="GO" id="GO:0005524">
    <property type="term" value="F:ATP binding"/>
    <property type="evidence" value="ECO:0007669"/>
    <property type="project" value="UniProtKB-KW"/>
</dbReference>
<keyword evidence="8" id="KW-0862">Zinc</keyword>
<dbReference type="PANTHER" id="PTHR11669:SF0">
    <property type="entry name" value="PROTEIN STICHEL-LIKE 2"/>
    <property type="match status" value="1"/>
</dbReference>
<dbReference type="SUPFAM" id="SSF52540">
    <property type="entry name" value="P-loop containing nucleoside triphosphate hydrolases"/>
    <property type="match status" value="1"/>
</dbReference>
<evidence type="ECO:0000256" key="9">
    <source>
        <dbReference type="ARBA" id="ARBA00022840"/>
    </source>
</evidence>
<evidence type="ECO:0000256" key="6">
    <source>
        <dbReference type="ARBA" id="ARBA00022723"/>
    </source>
</evidence>
<evidence type="ECO:0000256" key="11">
    <source>
        <dbReference type="ARBA" id="ARBA00049244"/>
    </source>
</evidence>
<dbReference type="NCBIfam" id="TIGR02397">
    <property type="entry name" value="dnaX_nterm"/>
    <property type="match status" value="1"/>
</dbReference>
<evidence type="ECO:0000256" key="7">
    <source>
        <dbReference type="ARBA" id="ARBA00022741"/>
    </source>
</evidence>
<dbReference type="Gene3D" id="3.40.50.300">
    <property type="entry name" value="P-loop containing nucleotide triphosphate hydrolases"/>
    <property type="match status" value="1"/>
</dbReference>
<keyword evidence="7" id="KW-0547">Nucleotide-binding</keyword>
<evidence type="ECO:0000256" key="8">
    <source>
        <dbReference type="ARBA" id="ARBA00022833"/>
    </source>
</evidence>
<dbReference type="Gene3D" id="1.20.272.10">
    <property type="match status" value="1"/>
</dbReference>
<dbReference type="InterPro" id="IPR012763">
    <property type="entry name" value="DNA_pol_III_sug/sutau_N"/>
</dbReference>
<dbReference type="RefSeq" id="WP_256303258.1">
    <property type="nucleotide sequence ID" value="NZ_JANFYS010000004.1"/>
</dbReference>
<gene>
    <name evidence="14" type="primary">dnaX</name>
    <name evidence="14" type="ORF">NE579_03380</name>
</gene>
<dbReference type="InterPro" id="IPR050238">
    <property type="entry name" value="DNA_Rep/Repair_Clamp_Loader"/>
</dbReference>
<dbReference type="Pfam" id="PF22608">
    <property type="entry name" value="DNAX_ATPase_lid"/>
    <property type="match status" value="1"/>
</dbReference>
<dbReference type="PRINTS" id="PR00300">
    <property type="entry name" value="CLPPROTEASEA"/>
</dbReference>
<comment type="catalytic activity">
    <reaction evidence="11">
        <text>DNA(n) + a 2'-deoxyribonucleoside 5'-triphosphate = DNA(n+1) + diphosphate</text>
        <dbReference type="Rhea" id="RHEA:22508"/>
        <dbReference type="Rhea" id="RHEA-COMP:17339"/>
        <dbReference type="Rhea" id="RHEA-COMP:17340"/>
        <dbReference type="ChEBI" id="CHEBI:33019"/>
        <dbReference type="ChEBI" id="CHEBI:61560"/>
        <dbReference type="ChEBI" id="CHEBI:173112"/>
        <dbReference type="EC" id="2.7.7.7"/>
    </reaction>
</comment>
<protein>
    <recommendedName>
        <fullName evidence="2">DNA-directed DNA polymerase</fullName>
        <ecNumber evidence="2">2.7.7.7</ecNumber>
    </recommendedName>
</protein>
<dbReference type="GO" id="GO:0046872">
    <property type="term" value="F:metal ion binding"/>
    <property type="evidence" value="ECO:0007669"/>
    <property type="project" value="UniProtKB-KW"/>
</dbReference>
<feature type="region of interest" description="Disordered" evidence="12">
    <location>
        <begin position="419"/>
        <end position="459"/>
    </location>
</feature>
<evidence type="ECO:0000256" key="5">
    <source>
        <dbReference type="ARBA" id="ARBA00022705"/>
    </source>
</evidence>
<evidence type="ECO:0000313" key="14">
    <source>
        <dbReference type="EMBL" id="MCQ4769509.1"/>
    </source>
</evidence>
<dbReference type="CDD" id="cd18137">
    <property type="entry name" value="HLD_clamp_pol_III_gamma_tau"/>
    <property type="match status" value="1"/>
</dbReference>
<dbReference type="FunFam" id="3.40.50.300:FF:000014">
    <property type="entry name" value="DNA polymerase III subunit gamma/tau"/>
    <property type="match status" value="1"/>
</dbReference>
<dbReference type="InterPro" id="IPR008921">
    <property type="entry name" value="DNA_pol3_clamp-load_cplx_C"/>
</dbReference>
<evidence type="ECO:0000256" key="4">
    <source>
        <dbReference type="ARBA" id="ARBA00022695"/>
    </source>
</evidence>
<accession>A0AAW5JNR2</accession>
<dbReference type="Pfam" id="PF12169">
    <property type="entry name" value="DNA_pol3_gamma3"/>
    <property type="match status" value="1"/>
</dbReference>
<comment type="similarity">
    <text evidence="1">Belongs to the DnaX/STICHEL family.</text>
</comment>
<keyword evidence="6" id="KW-0479">Metal-binding</keyword>
<evidence type="ECO:0000256" key="3">
    <source>
        <dbReference type="ARBA" id="ARBA00022679"/>
    </source>
</evidence>
<keyword evidence="4 14" id="KW-0548">Nucleotidyltransferase</keyword>
<dbReference type="InterPro" id="IPR003593">
    <property type="entry name" value="AAA+_ATPase"/>
</dbReference>
<evidence type="ECO:0000259" key="13">
    <source>
        <dbReference type="SMART" id="SM00382"/>
    </source>
</evidence>
<dbReference type="EC" id="2.7.7.7" evidence="2"/>
<name>A0AAW5JNR2_9FIRM</name>
<proteinExistence type="inferred from homology"/>
<dbReference type="GO" id="GO:0003677">
    <property type="term" value="F:DNA binding"/>
    <property type="evidence" value="ECO:0007669"/>
    <property type="project" value="InterPro"/>
</dbReference>
<keyword evidence="10" id="KW-0239">DNA-directed DNA polymerase</keyword>
<dbReference type="GO" id="GO:0003887">
    <property type="term" value="F:DNA-directed DNA polymerase activity"/>
    <property type="evidence" value="ECO:0007669"/>
    <property type="project" value="UniProtKB-KW"/>
</dbReference>
<keyword evidence="3 14" id="KW-0808">Transferase</keyword>
<evidence type="ECO:0000256" key="12">
    <source>
        <dbReference type="SAM" id="MobiDB-lite"/>
    </source>
</evidence>
<dbReference type="EMBL" id="JANFYS010000004">
    <property type="protein sequence ID" value="MCQ4769509.1"/>
    <property type="molecule type" value="Genomic_DNA"/>
</dbReference>
<dbReference type="SMART" id="SM00382">
    <property type="entry name" value="AAA"/>
    <property type="match status" value="1"/>
</dbReference>
<sequence length="571" mass="61171">MYQALYRKWRPRTFDDVVGQSHITETLKRQVATGRLSHAYLFTGTRGTGKTTCAKILARAVNCEHPADGNPCNRCAACQGIENGSILDVLELDAASNNGVDQVRALRDEAVYSPAAVRKRVYIVDEVHMLSTAAFNALLKILEEPPAHLMFILATTELHKVPATIKSRCQQFSFQRILPADIARRLSYVAEREGIDLKPEGAALLARLADGGLRDALSLLDQCAVSGGPVGEQQVLDALGLAGGLETGRLMGRVADHDAAGALEDIARLYGGGKDVSAILGELSSLARDLLIRKTAPTAGGALLTGGFDDATLRSLSQRFTPAKLAWVLSTLQSTLADLPRSSNRRTDAELCLIRLCDETLDDSVPAIHARLARVEAQLASGVPIQTTGEMPLPEKTEVRPKESLKTEDQQVKILANLDAPATETPPWEESSTVQEPASQEATRPVRTAEPVSAPASVPSGDFWPALAESLRDQVGRNVWSFLGNAAMTRGTLEDGVLTLWADDDLVKGVIGRQAVLDTVARAASARVGSPVRVTVKVGKPESAPAAPAPAHDNLDDLLAFSQQFDNITIK</sequence>
<dbReference type="Pfam" id="PF13177">
    <property type="entry name" value="DNA_pol3_delta2"/>
    <property type="match status" value="1"/>
</dbReference>
<dbReference type="InterPro" id="IPR027417">
    <property type="entry name" value="P-loop_NTPase"/>
</dbReference>
<organism evidence="14 15">
    <name type="scientific">Intestinimonas massiliensis</name>
    <name type="common">ex Afouda et al. 2020</name>
    <dbReference type="NCBI Taxonomy" id="1673721"/>
    <lineage>
        <taxon>Bacteria</taxon>
        <taxon>Bacillati</taxon>
        <taxon>Bacillota</taxon>
        <taxon>Clostridia</taxon>
        <taxon>Eubacteriales</taxon>
        <taxon>Intestinimonas</taxon>
    </lineage>
</organism>
<comment type="caution">
    <text evidence="14">The sequence shown here is derived from an EMBL/GenBank/DDBJ whole genome shotgun (WGS) entry which is preliminary data.</text>
</comment>
<dbReference type="InterPro" id="IPR045085">
    <property type="entry name" value="HLD_clamp_pol_III_gamma_tau"/>
</dbReference>
<feature type="compositionally biased region" description="Polar residues" evidence="12">
    <location>
        <begin position="430"/>
        <end position="442"/>
    </location>
</feature>
<keyword evidence="9" id="KW-0067">ATP-binding</keyword>
<keyword evidence="5" id="KW-0235">DNA replication</keyword>
<evidence type="ECO:0000256" key="10">
    <source>
        <dbReference type="ARBA" id="ARBA00022932"/>
    </source>
</evidence>
<dbReference type="Gene3D" id="1.10.8.60">
    <property type="match status" value="1"/>
</dbReference>
<evidence type="ECO:0000313" key="15">
    <source>
        <dbReference type="Proteomes" id="UP001204562"/>
    </source>
</evidence>
<dbReference type="PANTHER" id="PTHR11669">
    <property type="entry name" value="REPLICATION FACTOR C / DNA POLYMERASE III GAMMA-TAU SUBUNIT"/>
    <property type="match status" value="1"/>
</dbReference>
<evidence type="ECO:0000256" key="1">
    <source>
        <dbReference type="ARBA" id="ARBA00006360"/>
    </source>
</evidence>
<dbReference type="GO" id="GO:0006261">
    <property type="term" value="P:DNA-templated DNA replication"/>
    <property type="evidence" value="ECO:0007669"/>
    <property type="project" value="TreeGrafter"/>
</dbReference>
<dbReference type="Proteomes" id="UP001204562">
    <property type="component" value="Unassembled WGS sequence"/>
</dbReference>
<dbReference type="NCBIfam" id="NF004046">
    <property type="entry name" value="PRK05563.1"/>
    <property type="match status" value="1"/>
</dbReference>
<dbReference type="AlphaFoldDB" id="A0AAW5JNR2"/>
<dbReference type="InterPro" id="IPR022754">
    <property type="entry name" value="DNA_pol_III_gamma-3"/>
</dbReference>
<dbReference type="InterPro" id="IPR001270">
    <property type="entry name" value="ClpA/B"/>
</dbReference>
<dbReference type="GO" id="GO:0009360">
    <property type="term" value="C:DNA polymerase III complex"/>
    <property type="evidence" value="ECO:0007669"/>
    <property type="project" value="InterPro"/>
</dbReference>
<dbReference type="SUPFAM" id="SSF48019">
    <property type="entry name" value="post-AAA+ oligomerization domain-like"/>
    <property type="match status" value="1"/>
</dbReference>
<reference evidence="14" key="1">
    <citation type="submission" date="2022-06" db="EMBL/GenBank/DDBJ databases">
        <title>Isolation of gut microbiota from human fecal samples.</title>
        <authorList>
            <person name="Pamer E.G."/>
            <person name="Barat B."/>
            <person name="Waligurski E."/>
            <person name="Medina S."/>
            <person name="Paddock L."/>
            <person name="Mostad J."/>
        </authorList>
    </citation>
    <scope>NUCLEOTIDE SEQUENCE</scope>
    <source>
        <strain evidence="14">DFI.9.91</strain>
    </source>
</reference>